<dbReference type="Proteomes" id="UP000295382">
    <property type="component" value="Unassembled WGS sequence"/>
</dbReference>
<reference evidence="1 2" key="1">
    <citation type="submission" date="2019-03" db="EMBL/GenBank/DDBJ databases">
        <title>Genomic Encyclopedia of Type Strains, Phase IV (KMG-IV): sequencing the most valuable type-strain genomes for metagenomic binning, comparative biology and taxonomic classification.</title>
        <authorList>
            <person name="Goeker M."/>
        </authorList>
    </citation>
    <scope>NUCLEOTIDE SEQUENCE [LARGE SCALE GENOMIC DNA]</scope>
    <source>
        <strain evidence="1 2">DSM 7445</strain>
    </source>
</reference>
<evidence type="ECO:0000313" key="2">
    <source>
        <dbReference type="Proteomes" id="UP000295382"/>
    </source>
</evidence>
<accession>A0A4R3HQM9</accession>
<evidence type="ECO:0000313" key="1">
    <source>
        <dbReference type="EMBL" id="TCS34309.1"/>
    </source>
</evidence>
<dbReference type="OrthoDB" id="9111679at2"/>
<proteinExistence type="predicted"/>
<keyword evidence="2" id="KW-1185">Reference proteome</keyword>
<protein>
    <recommendedName>
        <fullName evidence="3">Pectate lyase superfamily protein domain-containing protein</fullName>
    </recommendedName>
</protein>
<dbReference type="SUPFAM" id="SSF51126">
    <property type="entry name" value="Pectin lyase-like"/>
    <property type="match status" value="1"/>
</dbReference>
<comment type="caution">
    <text evidence="1">The sequence shown here is derived from an EMBL/GenBank/DDBJ whole genome shotgun (WGS) entry which is preliminary data.</text>
</comment>
<gene>
    <name evidence="1" type="ORF">EDC30_1132</name>
</gene>
<dbReference type="EMBL" id="SLZQ01000013">
    <property type="protein sequence ID" value="TCS34309.1"/>
    <property type="molecule type" value="Genomic_DNA"/>
</dbReference>
<evidence type="ECO:0008006" key="3">
    <source>
        <dbReference type="Google" id="ProtNLM"/>
    </source>
</evidence>
<dbReference type="InterPro" id="IPR011050">
    <property type="entry name" value="Pectin_lyase_fold/virulence"/>
</dbReference>
<dbReference type="InterPro" id="IPR012334">
    <property type="entry name" value="Pectin_lyas_fold"/>
</dbReference>
<dbReference type="Gene3D" id="2.160.20.10">
    <property type="entry name" value="Single-stranded right-handed beta-helix, Pectin lyase-like"/>
    <property type="match status" value="1"/>
</dbReference>
<sequence>MSPAPQPAIDFRRRKLLLGGLTASVAGLLQLGCRGSKPELAEAIPAKDLGGNGGAAVPAHRVSLADFGGVPGASPSVLRQSFSKAFAALMQKGGGTLVVPPGLYDFGSYSESEYIVLARGLRDIAISAYGATFKANTTAKVMPHLFYFVDFHNLTIAGARFTDPGFTPWVDWKGMYCVGIQADNPSKGFRLVDCRAENVLGLFSTNNNAATRKLISDLDIQGEICGAYYGVGASYVREQVQVKLTCHNVRRAFIAYALKNADIDVTVSSTENWPGSNGLIALVCGGAGAGNVENVKVRVKASGAGIYSGYVHFYHQGPEAAGSMRNIDATINVVNVSDKPNLFLFDHETSRVQEKTTRVWENIALRGSISGRFAGRIISNPSVSTSPGSVYVDPKLAELADMSALPRYFGKKAVAVDAADLKSKDG</sequence>
<dbReference type="RefSeq" id="WP_132259886.1">
    <property type="nucleotide sequence ID" value="NZ_SLZQ01000013.1"/>
</dbReference>
<organism evidence="1 2">
    <name type="scientific">Paucimonas lemoignei</name>
    <name type="common">Pseudomonas lemoignei</name>
    <dbReference type="NCBI Taxonomy" id="29443"/>
    <lineage>
        <taxon>Bacteria</taxon>
        <taxon>Pseudomonadati</taxon>
        <taxon>Pseudomonadota</taxon>
        <taxon>Betaproteobacteria</taxon>
        <taxon>Burkholderiales</taxon>
        <taxon>Burkholderiaceae</taxon>
        <taxon>Paucimonas</taxon>
    </lineage>
</organism>
<dbReference type="AlphaFoldDB" id="A0A4R3HQM9"/>
<name>A0A4R3HQM9_PAULE</name>